<evidence type="ECO:0000313" key="2">
    <source>
        <dbReference type="EMBL" id="OGL44443.1"/>
    </source>
</evidence>
<reference evidence="2 3" key="1">
    <citation type="journal article" date="2016" name="Nat. Commun.">
        <title>Thousands of microbial genomes shed light on interconnected biogeochemical processes in an aquifer system.</title>
        <authorList>
            <person name="Anantharaman K."/>
            <person name="Brown C.T."/>
            <person name="Hug L.A."/>
            <person name="Sharon I."/>
            <person name="Castelle C.J."/>
            <person name="Probst A.J."/>
            <person name="Thomas B.C."/>
            <person name="Singh A."/>
            <person name="Wilkins M.J."/>
            <person name="Karaoz U."/>
            <person name="Brodie E.L."/>
            <person name="Williams K.H."/>
            <person name="Hubbard S.S."/>
            <person name="Banfield J.F."/>
        </authorList>
    </citation>
    <scope>NUCLEOTIDE SEQUENCE [LARGE SCALE GENOMIC DNA]</scope>
</reference>
<comment type="caution">
    <text evidence="2">The sequence shown here is derived from an EMBL/GenBank/DDBJ whole genome shotgun (WGS) entry which is preliminary data.</text>
</comment>
<gene>
    <name evidence="2" type="ORF">A2W05_10690</name>
</gene>
<protein>
    <submittedName>
        <fullName evidence="2">Uncharacterized protein</fullName>
    </submittedName>
</protein>
<dbReference type="AlphaFoldDB" id="A0A1F7RSB8"/>
<feature type="compositionally biased region" description="Low complexity" evidence="1">
    <location>
        <begin position="1"/>
        <end position="21"/>
    </location>
</feature>
<proteinExistence type="predicted"/>
<evidence type="ECO:0000313" key="3">
    <source>
        <dbReference type="Proteomes" id="UP000178797"/>
    </source>
</evidence>
<feature type="region of interest" description="Disordered" evidence="1">
    <location>
        <begin position="1"/>
        <end position="22"/>
    </location>
</feature>
<dbReference type="Proteomes" id="UP000178797">
    <property type="component" value="Unassembled WGS sequence"/>
</dbReference>
<name>A0A1F7RSB8_9BACT</name>
<organism evidence="2 3">
    <name type="scientific">Candidatus Schekmanbacteria bacterium RBG_16_38_10</name>
    <dbReference type="NCBI Taxonomy" id="1817879"/>
    <lineage>
        <taxon>Bacteria</taxon>
        <taxon>Candidatus Schekmaniibacteriota</taxon>
    </lineage>
</organism>
<dbReference type="EMBL" id="MGDE01000183">
    <property type="protein sequence ID" value="OGL44443.1"/>
    <property type="molecule type" value="Genomic_DNA"/>
</dbReference>
<accession>A0A1F7RSB8</accession>
<evidence type="ECO:0000256" key="1">
    <source>
        <dbReference type="SAM" id="MobiDB-lite"/>
    </source>
</evidence>
<sequence length="82" mass="9342">MEVSNSDNNNDTNAHNNSKNKGFWTGCWVKINLPFIKPFKINTTTINIATIADVCIEATVILETRTIEKRKRIMTFKSKVLV</sequence>